<keyword evidence="5" id="KW-1003">Cell membrane</keyword>
<feature type="transmembrane region" description="Helical" evidence="15">
    <location>
        <begin position="239"/>
        <end position="261"/>
    </location>
</feature>
<evidence type="ECO:0000256" key="5">
    <source>
        <dbReference type="ARBA" id="ARBA00022475"/>
    </source>
</evidence>
<feature type="transmembrane region" description="Helical" evidence="15">
    <location>
        <begin position="376"/>
        <end position="396"/>
    </location>
</feature>
<evidence type="ECO:0000256" key="9">
    <source>
        <dbReference type="ARBA" id="ARBA00023136"/>
    </source>
</evidence>
<evidence type="ECO:0000256" key="7">
    <source>
        <dbReference type="ARBA" id="ARBA00022692"/>
    </source>
</evidence>
<dbReference type="GeneID" id="54363838"/>
<dbReference type="FunFam" id="1.20.1720.10:FF:000014">
    <property type="entry name" value="MFS drug transporter, putative"/>
    <property type="match status" value="1"/>
</dbReference>
<feature type="compositionally biased region" description="Basic and acidic residues" evidence="14">
    <location>
        <begin position="642"/>
        <end position="652"/>
    </location>
</feature>
<feature type="transmembrane region" description="Helical" evidence="15">
    <location>
        <begin position="181"/>
        <end position="200"/>
    </location>
</feature>
<dbReference type="PANTHER" id="PTHR23501:SF102">
    <property type="entry name" value="DRUG TRANSPORTER, PUTATIVE (AFU_ORTHOLOGUE AFUA_3G08530)-RELATED"/>
    <property type="match status" value="1"/>
</dbReference>
<evidence type="ECO:0000313" key="17">
    <source>
        <dbReference type="Proteomes" id="UP000504637"/>
    </source>
</evidence>
<dbReference type="GO" id="GO:0005886">
    <property type="term" value="C:plasma membrane"/>
    <property type="evidence" value="ECO:0007669"/>
    <property type="project" value="UniProtKB-SubCell"/>
</dbReference>
<dbReference type="Gene3D" id="1.20.1720.10">
    <property type="entry name" value="Multidrug resistance protein D"/>
    <property type="match status" value="1"/>
</dbReference>
<protein>
    <recommendedName>
        <fullName evidence="12">Efflux pump dotC</fullName>
    </recommendedName>
    <alternativeName>
        <fullName evidence="13">Dothistromin biosynthesis protein C</fullName>
    </alternativeName>
</protein>
<feature type="transmembrane region" description="Helical" evidence="15">
    <location>
        <begin position="150"/>
        <end position="169"/>
    </location>
</feature>
<keyword evidence="6" id="KW-0926">Vacuole</keyword>
<keyword evidence="4" id="KW-0813">Transport</keyword>
<name>A0A6J3LQB6_9PEZI</name>
<reference evidence="18" key="3">
    <citation type="submission" date="2025-08" db="UniProtKB">
        <authorList>
            <consortium name="RefSeq"/>
        </authorList>
    </citation>
    <scope>IDENTIFICATION</scope>
    <source>
        <strain evidence="18">CBS 342.82</strain>
    </source>
</reference>
<feature type="region of interest" description="Disordered" evidence="14">
    <location>
        <begin position="610"/>
        <end position="652"/>
    </location>
</feature>
<comment type="subcellular location">
    <subcellularLocation>
        <location evidence="2">Cell membrane</location>
        <topology evidence="2">Multi-pass membrane protein</topology>
    </subcellularLocation>
    <subcellularLocation>
        <location evidence="1">Vacuole membrane</location>
        <topology evidence="1">Multi-pass membrane protein</topology>
    </subcellularLocation>
</comment>
<dbReference type="FunFam" id="1.20.1250.20:FF:000196">
    <property type="entry name" value="MFS toxin efflux pump (AflT)"/>
    <property type="match status" value="1"/>
</dbReference>
<evidence type="ECO:0000256" key="2">
    <source>
        <dbReference type="ARBA" id="ARBA00004651"/>
    </source>
</evidence>
<evidence type="ECO:0000256" key="15">
    <source>
        <dbReference type="SAM" id="Phobius"/>
    </source>
</evidence>
<evidence type="ECO:0000256" key="6">
    <source>
        <dbReference type="ARBA" id="ARBA00022554"/>
    </source>
</evidence>
<dbReference type="CDD" id="cd17502">
    <property type="entry name" value="MFS_Azr1_MDR_like"/>
    <property type="match status" value="1"/>
</dbReference>
<feature type="transmembrane region" description="Helical" evidence="15">
    <location>
        <begin position="436"/>
        <end position="457"/>
    </location>
</feature>
<keyword evidence="7 15" id="KW-0812">Transmembrane</keyword>
<reference evidence="18" key="2">
    <citation type="submission" date="2020-04" db="EMBL/GenBank/DDBJ databases">
        <authorList>
            <consortium name="NCBI Genome Project"/>
        </authorList>
    </citation>
    <scope>NUCLEOTIDE SEQUENCE</scope>
    <source>
        <strain evidence="18">CBS 342.82</strain>
    </source>
</reference>
<dbReference type="GO" id="GO:0022857">
    <property type="term" value="F:transmembrane transporter activity"/>
    <property type="evidence" value="ECO:0007669"/>
    <property type="project" value="InterPro"/>
</dbReference>
<feature type="transmembrane region" description="Helical" evidence="15">
    <location>
        <begin position="402"/>
        <end position="424"/>
    </location>
</feature>
<feature type="region of interest" description="Disordered" evidence="14">
    <location>
        <begin position="1"/>
        <end position="101"/>
    </location>
</feature>
<gene>
    <name evidence="18" type="ORF">K489DRAFT_385208</name>
</gene>
<keyword evidence="17" id="KW-1185">Reference proteome</keyword>
<feature type="transmembrane region" description="Helical" evidence="15">
    <location>
        <begin position="273"/>
        <end position="292"/>
    </location>
</feature>
<dbReference type="AlphaFoldDB" id="A0A6J3LQB6"/>
<reference evidence="18" key="1">
    <citation type="submission" date="2020-01" db="EMBL/GenBank/DDBJ databases">
        <authorList>
            <consortium name="DOE Joint Genome Institute"/>
            <person name="Haridas S."/>
            <person name="Albert R."/>
            <person name="Binder M."/>
            <person name="Bloem J."/>
            <person name="Labutti K."/>
            <person name="Salamov A."/>
            <person name="Andreopoulos B."/>
            <person name="Baker S.E."/>
            <person name="Barry K."/>
            <person name="Bills G."/>
            <person name="Bluhm B.H."/>
            <person name="Cannon C."/>
            <person name="Castanera R."/>
            <person name="Culley D.E."/>
            <person name="Daum C."/>
            <person name="Ezra D."/>
            <person name="Gonzalez J.B."/>
            <person name="Henrissat B."/>
            <person name="Kuo A."/>
            <person name="Liang C."/>
            <person name="Lipzen A."/>
            <person name="Lutzoni F."/>
            <person name="Magnuson J."/>
            <person name="Mondo S."/>
            <person name="Nolan M."/>
            <person name="Ohm R."/>
            <person name="Pangilinan J."/>
            <person name="Park H.-J."/>
            <person name="Ramirez L."/>
            <person name="Alfaro M."/>
            <person name="Sun H."/>
            <person name="Tritt A."/>
            <person name="Yoshinaga Y."/>
            <person name="Zwiers L.-H."/>
            <person name="Turgeon B.G."/>
            <person name="Goodwin S.B."/>
            <person name="Spatafora J.W."/>
            <person name="Crous P.W."/>
            <person name="Grigoriev I.V."/>
        </authorList>
    </citation>
    <scope>NUCLEOTIDE SEQUENCE</scope>
    <source>
        <strain evidence="18">CBS 342.82</strain>
    </source>
</reference>
<feature type="transmembrane region" description="Helical" evidence="15">
    <location>
        <begin position="206"/>
        <end position="227"/>
    </location>
</feature>
<feature type="transmembrane region" description="Helical" evidence="15">
    <location>
        <begin position="304"/>
        <end position="324"/>
    </location>
</feature>
<evidence type="ECO:0000256" key="11">
    <source>
        <dbReference type="ARBA" id="ARBA00057269"/>
    </source>
</evidence>
<dbReference type="InterPro" id="IPR036259">
    <property type="entry name" value="MFS_trans_sf"/>
</dbReference>
<dbReference type="PANTHER" id="PTHR23501">
    <property type="entry name" value="MAJOR FACILITATOR SUPERFAMILY"/>
    <property type="match status" value="1"/>
</dbReference>
<comment type="function">
    <text evidence="11">Efflux pump; part of the gene cluster that mediates the biosynthesis of dothistromin (DOTH), a polyketide toxin very similar in structure to the aflatoxin precursor, versicolorin B. One function of dotC may be to transport early-stage dothistromin biosynthetic intermediates from the cytoplasm into vacuoles, thereby affecting the rate of dothistromin production.</text>
</comment>
<dbReference type="SUPFAM" id="SSF103473">
    <property type="entry name" value="MFS general substrate transporter"/>
    <property type="match status" value="1"/>
</dbReference>
<feature type="transmembrane region" description="Helical" evidence="15">
    <location>
        <begin position="469"/>
        <end position="491"/>
    </location>
</feature>
<organism evidence="18">
    <name type="scientific">Dissoconium aciculare CBS 342.82</name>
    <dbReference type="NCBI Taxonomy" id="1314786"/>
    <lineage>
        <taxon>Eukaryota</taxon>
        <taxon>Fungi</taxon>
        <taxon>Dikarya</taxon>
        <taxon>Ascomycota</taxon>
        <taxon>Pezizomycotina</taxon>
        <taxon>Dothideomycetes</taxon>
        <taxon>Dothideomycetidae</taxon>
        <taxon>Mycosphaerellales</taxon>
        <taxon>Dissoconiaceae</taxon>
        <taxon>Dissoconium</taxon>
    </lineage>
</organism>
<evidence type="ECO:0000256" key="14">
    <source>
        <dbReference type="SAM" id="MobiDB-lite"/>
    </source>
</evidence>
<accession>A0A6J3LQB6</accession>
<evidence type="ECO:0000256" key="13">
    <source>
        <dbReference type="ARBA" id="ARBA00083178"/>
    </source>
</evidence>
<evidence type="ECO:0000256" key="1">
    <source>
        <dbReference type="ARBA" id="ARBA00004128"/>
    </source>
</evidence>
<keyword evidence="9 15" id="KW-0472">Membrane</keyword>
<evidence type="ECO:0000256" key="8">
    <source>
        <dbReference type="ARBA" id="ARBA00022989"/>
    </source>
</evidence>
<feature type="transmembrane region" description="Helical" evidence="15">
    <location>
        <begin position="113"/>
        <end position="138"/>
    </location>
</feature>
<proteinExistence type="inferred from homology"/>
<evidence type="ECO:0000313" key="18">
    <source>
        <dbReference type="RefSeq" id="XP_033455127.1"/>
    </source>
</evidence>
<dbReference type="Gene3D" id="1.20.1250.20">
    <property type="entry name" value="MFS general substrate transporter like domains"/>
    <property type="match status" value="1"/>
</dbReference>
<dbReference type="RefSeq" id="XP_033455127.1">
    <property type="nucleotide sequence ID" value="XM_033606038.1"/>
</dbReference>
<dbReference type="PRINTS" id="PR01036">
    <property type="entry name" value="TCRTETB"/>
</dbReference>
<dbReference type="InterPro" id="IPR020846">
    <property type="entry name" value="MFS_dom"/>
</dbReference>
<evidence type="ECO:0000256" key="3">
    <source>
        <dbReference type="ARBA" id="ARBA00007520"/>
    </source>
</evidence>
<dbReference type="Pfam" id="PF07690">
    <property type="entry name" value="MFS_1"/>
    <property type="match status" value="1"/>
</dbReference>
<feature type="transmembrane region" description="Helical" evidence="15">
    <location>
        <begin position="584"/>
        <end position="601"/>
    </location>
</feature>
<feature type="compositionally biased region" description="Basic and acidic residues" evidence="14">
    <location>
        <begin position="77"/>
        <end position="101"/>
    </location>
</feature>
<evidence type="ECO:0000256" key="10">
    <source>
        <dbReference type="ARBA" id="ARBA00023180"/>
    </source>
</evidence>
<sequence>MATSEISQQNAAGAESLTDPHHLSTYTQAASYLEPPSNAEHSYGKGSETSAEYSHGKDSYMTAAEEPQGQDSGATSQEDHNDASKDAKDAKDEPVVEEKDGKRMIQGRSVGKVAIIMVALCLAVFLAALDVTIVTTALPTISEDFQSTSGYTWIGSAFLLANSASIPSWGKISDIFGRKPMLLCANVIFFIGSLLAAVSVNIGMLIVARAIQGIGAGGLIILSNIVIGDLFPLRIRGAFYGVIGAVWAVASSIGPIIGGAFTQSVTWRWCFYINLPLDGLAFVILLFFLDIKTPTTPFLDGVKAIDWVGSLLIVGGTLMFLFGLQYGGETAPWDSALVLCLIIFGIFTWVLFGIWEWRFAKYPIMPVGLFQKGTNAAVLSAVFLHGVVFIAGSYYLPLYFQAVLGATPILSGVYLLPTALALAFTSIGTGAFIAKTGLFIPPIYVGFILMTLGYGLFIDLDAHSSWAKIILYQIVAGFGIGPLFQAPIIALQAHINPRDIATATATLGFVRQLATSTSVVIGQVVFQNEMNKKLPTLIAALGTQLAERLSGAAAGANVALIDSLPAAQGTVVRENFAWSLQPMWTMYTAFAGVGIISVLFIRRKVLASEHEETKTGLEAEKENAEARKAEKAAKRAAASPRRSKDVEKGSDV</sequence>
<evidence type="ECO:0000256" key="12">
    <source>
        <dbReference type="ARBA" id="ARBA00069956"/>
    </source>
</evidence>
<feature type="domain" description="Major facilitator superfamily (MFS) profile" evidence="16">
    <location>
        <begin position="116"/>
        <end position="606"/>
    </location>
</feature>
<evidence type="ECO:0000256" key="4">
    <source>
        <dbReference type="ARBA" id="ARBA00022448"/>
    </source>
</evidence>
<feature type="transmembrane region" description="Helical" evidence="15">
    <location>
        <begin position="503"/>
        <end position="526"/>
    </location>
</feature>
<dbReference type="PROSITE" id="PS50850">
    <property type="entry name" value="MFS"/>
    <property type="match status" value="1"/>
</dbReference>
<dbReference type="Proteomes" id="UP000504637">
    <property type="component" value="Unplaced"/>
</dbReference>
<dbReference type="InterPro" id="IPR011701">
    <property type="entry name" value="MFS"/>
</dbReference>
<keyword evidence="8 15" id="KW-1133">Transmembrane helix</keyword>
<comment type="similarity">
    <text evidence="3">Belongs to the major facilitator superfamily. TCR/Tet family.</text>
</comment>
<keyword evidence="10" id="KW-0325">Glycoprotein</keyword>
<feature type="transmembrane region" description="Helical" evidence="15">
    <location>
        <begin position="336"/>
        <end position="355"/>
    </location>
</feature>
<feature type="compositionally biased region" description="Polar residues" evidence="14">
    <location>
        <begin position="1"/>
        <end position="11"/>
    </location>
</feature>
<feature type="compositionally biased region" description="Basic and acidic residues" evidence="14">
    <location>
        <begin position="610"/>
        <end position="633"/>
    </location>
</feature>
<evidence type="ECO:0000259" key="16">
    <source>
        <dbReference type="PROSITE" id="PS50850"/>
    </source>
</evidence>
<dbReference type="OrthoDB" id="10021397at2759"/>
<dbReference type="GO" id="GO:0005774">
    <property type="term" value="C:vacuolar membrane"/>
    <property type="evidence" value="ECO:0007669"/>
    <property type="project" value="UniProtKB-SubCell"/>
</dbReference>